<dbReference type="STRING" id="1705.CA21670_05715"/>
<evidence type="ECO:0000313" key="2">
    <source>
        <dbReference type="Proteomes" id="UP000076947"/>
    </source>
</evidence>
<evidence type="ECO:0000313" key="1">
    <source>
        <dbReference type="EMBL" id="OAH27286.1"/>
    </source>
</evidence>
<proteinExistence type="predicted"/>
<name>A0A177IF84_9CORY</name>
<organism evidence="1 2">
    <name type="scientific">Corynebacterium stationis</name>
    <dbReference type="NCBI Taxonomy" id="1705"/>
    <lineage>
        <taxon>Bacteria</taxon>
        <taxon>Bacillati</taxon>
        <taxon>Actinomycetota</taxon>
        <taxon>Actinomycetes</taxon>
        <taxon>Mycobacteriales</taxon>
        <taxon>Corynebacteriaceae</taxon>
        <taxon>Corynebacterium</taxon>
    </lineage>
</organism>
<comment type="caution">
    <text evidence="1">The sequence shown here is derived from an EMBL/GenBank/DDBJ whole genome shotgun (WGS) entry which is preliminary data.</text>
</comment>
<keyword evidence="2" id="KW-1185">Reference proteome</keyword>
<dbReference type="OrthoDB" id="9782855at2"/>
<dbReference type="Gene3D" id="3.40.50.150">
    <property type="entry name" value="Vaccinia Virus protein VP39"/>
    <property type="match status" value="1"/>
</dbReference>
<dbReference type="PANTHER" id="PTHR43667">
    <property type="entry name" value="CYCLOPROPANE-FATTY-ACYL-PHOSPHOLIPID SYNTHASE"/>
    <property type="match status" value="1"/>
</dbReference>
<reference evidence="2" key="1">
    <citation type="submission" date="2016-02" db="EMBL/GenBank/DDBJ databases">
        <authorList>
            <person name="Kaur G."/>
            <person name="Nair G.R."/>
            <person name="Mayilraj S."/>
        </authorList>
    </citation>
    <scope>NUCLEOTIDE SEQUENCE [LARGE SCALE GENOMIC DNA]</scope>
    <source>
        <strain evidence="2">GA-15</strain>
    </source>
</reference>
<dbReference type="InterPro" id="IPR050723">
    <property type="entry name" value="CFA/CMAS"/>
</dbReference>
<accession>A0A177IF84</accession>
<dbReference type="InterPro" id="IPR029063">
    <property type="entry name" value="SAM-dependent_MTases_sf"/>
</dbReference>
<dbReference type="RefSeq" id="WP_066839864.1">
    <property type="nucleotide sequence ID" value="NZ_CAJUDP010000034.1"/>
</dbReference>
<dbReference type="SUPFAM" id="SSF53335">
    <property type="entry name" value="S-adenosyl-L-methionine-dependent methyltransferases"/>
    <property type="match status" value="1"/>
</dbReference>
<dbReference type="Proteomes" id="UP000076947">
    <property type="component" value="Unassembled WGS sequence"/>
</dbReference>
<dbReference type="AlphaFoldDB" id="A0A177IF84"/>
<dbReference type="EMBL" id="LSTQ01000022">
    <property type="protein sequence ID" value="OAH27286.1"/>
    <property type="molecule type" value="Genomic_DNA"/>
</dbReference>
<dbReference type="PANTHER" id="PTHR43667:SF2">
    <property type="entry name" value="FATTY ACID C-METHYL TRANSFERASE"/>
    <property type="match status" value="1"/>
</dbReference>
<dbReference type="Pfam" id="PF02353">
    <property type="entry name" value="CMAS"/>
    <property type="match status" value="1"/>
</dbReference>
<dbReference type="GeneID" id="78285619"/>
<sequence length="430" mass="47225">MALDQHLSSIDAEQWPGIATYPSGILTKVRARKAEAEFAKACSQAGLSLVEDPDLVVHHDALFARIAHSGWLGVAESYMAGEWSTPDSATLVKVLTRLLKVDYSPATKAVEISESFGGELPGDLVSLYSGDGLSHHGGLFTSGVHTTVRQSWPSYTRGPGAKKPHFVDVTTMYEPDDTVDREDLGDAQRRWAQKLCDLTKTGVGSHMLVYPASGSQVGVQAATRRATVDIASADDAHLKYLHEQLVLEGVEDSVACIALAKGIPNRTELRSRYEAIVSIEKLEALSPKQRQVFIEALGRLLVGTGRAVLQSLVSTEHMTKAARSAMQPLRAYIWPGMELPSVDDVHKLVERHSGLRIVEQIHLGAHYQASLQHERSFFDGRLREAAAAGFDQVFRRLWTYQFALREALLALEMVDSVAFAAMHRHRGGKR</sequence>
<gene>
    <name evidence="1" type="ORF">AYJ05_05340</name>
</gene>
<dbReference type="KEGG" id="csta:CSTAT_06425"/>
<protein>
    <submittedName>
        <fullName evidence="1">Cyclopropane-fatty-acyl-phospholipid synthase</fullName>
    </submittedName>
</protein>